<gene>
    <name evidence="5" type="ORF">GBA65_13890</name>
</gene>
<evidence type="ECO:0000313" key="5">
    <source>
        <dbReference type="EMBL" id="QIN79421.1"/>
    </source>
</evidence>
<dbReference type="GO" id="GO:0043190">
    <property type="term" value="C:ATP-binding cassette (ABC) transporter complex"/>
    <property type="evidence" value="ECO:0007669"/>
    <property type="project" value="InterPro"/>
</dbReference>
<reference evidence="5 6" key="1">
    <citation type="submission" date="2019-10" db="EMBL/GenBank/DDBJ databases">
        <title>Rubrobacter sp nov SCSIO 52915 isolated from a deep-sea sediment in the South China Sea.</title>
        <authorList>
            <person name="Chen R.W."/>
        </authorList>
    </citation>
    <scope>NUCLEOTIDE SEQUENCE [LARGE SCALE GENOMIC DNA]</scope>
    <source>
        <strain evidence="5 6">SCSIO 52915</strain>
    </source>
</reference>
<evidence type="ECO:0000313" key="6">
    <source>
        <dbReference type="Proteomes" id="UP000502706"/>
    </source>
</evidence>
<protein>
    <recommendedName>
        <fullName evidence="4">Solute-binding protein family 5 domain-containing protein</fullName>
    </recommendedName>
</protein>
<evidence type="ECO:0000256" key="3">
    <source>
        <dbReference type="ARBA" id="ARBA00022729"/>
    </source>
</evidence>
<dbReference type="Gene3D" id="3.10.105.10">
    <property type="entry name" value="Dipeptide-binding Protein, Domain 3"/>
    <property type="match status" value="1"/>
</dbReference>
<dbReference type="Gene3D" id="3.90.76.10">
    <property type="entry name" value="Dipeptide-binding Protein, Domain 1"/>
    <property type="match status" value="1"/>
</dbReference>
<evidence type="ECO:0000256" key="2">
    <source>
        <dbReference type="ARBA" id="ARBA00022448"/>
    </source>
</evidence>
<dbReference type="KEGG" id="rmar:GBA65_13890"/>
<accession>A0A6G8PYX9</accession>
<dbReference type="GO" id="GO:1904680">
    <property type="term" value="F:peptide transmembrane transporter activity"/>
    <property type="evidence" value="ECO:0007669"/>
    <property type="project" value="TreeGrafter"/>
</dbReference>
<organism evidence="5 6">
    <name type="scientific">Rubrobacter marinus</name>
    <dbReference type="NCBI Taxonomy" id="2653852"/>
    <lineage>
        <taxon>Bacteria</taxon>
        <taxon>Bacillati</taxon>
        <taxon>Actinomycetota</taxon>
        <taxon>Rubrobacteria</taxon>
        <taxon>Rubrobacterales</taxon>
        <taxon>Rubrobacteraceae</taxon>
        <taxon>Rubrobacter</taxon>
    </lineage>
</organism>
<dbReference type="Pfam" id="PF00496">
    <property type="entry name" value="SBP_bac_5"/>
    <property type="match status" value="1"/>
</dbReference>
<feature type="domain" description="Solute-binding protein family 5" evidence="4">
    <location>
        <begin position="18"/>
        <end position="365"/>
    </location>
</feature>
<keyword evidence="3" id="KW-0732">Signal</keyword>
<evidence type="ECO:0000256" key="1">
    <source>
        <dbReference type="ARBA" id="ARBA00005695"/>
    </source>
</evidence>
<dbReference type="SUPFAM" id="SSF53850">
    <property type="entry name" value="Periplasmic binding protein-like II"/>
    <property type="match status" value="1"/>
</dbReference>
<keyword evidence="2" id="KW-0813">Transport</keyword>
<dbReference type="PIRSF" id="PIRSF002741">
    <property type="entry name" value="MppA"/>
    <property type="match status" value="1"/>
</dbReference>
<evidence type="ECO:0000259" key="4">
    <source>
        <dbReference type="Pfam" id="PF00496"/>
    </source>
</evidence>
<dbReference type="Proteomes" id="UP000502706">
    <property type="component" value="Chromosome"/>
</dbReference>
<name>A0A6G8PYX9_9ACTN</name>
<proteinExistence type="inferred from homology"/>
<keyword evidence="6" id="KW-1185">Reference proteome</keyword>
<dbReference type="PANTHER" id="PTHR30290">
    <property type="entry name" value="PERIPLASMIC BINDING COMPONENT OF ABC TRANSPORTER"/>
    <property type="match status" value="1"/>
</dbReference>
<dbReference type="InterPro" id="IPR039424">
    <property type="entry name" value="SBP_5"/>
</dbReference>
<dbReference type="EMBL" id="CP045121">
    <property type="protein sequence ID" value="QIN79421.1"/>
    <property type="molecule type" value="Genomic_DNA"/>
</dbReference>
<dbReference type="InterPro" id="IPR000914">
    <property type="entry name" value="SBP_5_dom"/>
</dbReference>
<dbReference type="InterPro" id="IPR030678">
    <property type="entry name" value="Peptide/Ni-bd"/>
</dbReference>
<dbReference type="GO" id="GO:0015833">
    <property type="term" value="P:peptide transport"/>
    <property type="evidence" value="ECO:0007669"/>
    <property type="project" value="TreeGrafter"/>
</dbReference>
<dbReference type="PANTHER" id="PTHR30290:SF9">
    <property type="entry name" value="OLIGOPEPTIDE-BINDING PROTEIN APPA"/>
    <property type="match status" value="1"/>
</dbReference>
<dbReference type="Gene3D" id="3.40.190.10">
    <property type="entry name" value="Periplasmic binding protein-like II"/>
    <property type="match status" value="1"/>
</dbReference>
<comment type="similarity">
    <text evidence="1">Belongs to the bacterial solute-binding protein 5 family.</text>
</comment>
<sequence length="462" mass="51829">MAQAVLDKPYEIQPDLTYAPQLAEGEPRVVSEDPFTIEYTLKEGLTWSDGEPLTSADARFTYEQIMNPDNQIITREGFDKITEFETPDERTVRMVFSEPYALWQTLLGGSNGFILPEHVYAEEDFNTAMNEEIVGSGPFVFDEFRRGESLRVTRNENYWGEAPALDSVTYRFIPDTNSNIAALQAGEVSLIRPAPDVGLFERLEGIEGTTTDSANGTQWEHIAFNTEVIDNPQLRQAIAYGINRQQIIDELLQGQEVPALQSVVVPEQDQFYTPSWERYTYDPDRARQLVEEATAAGADPTITFSTTSGNALRETLQELVQQQLGDVGITVEIANQSAEQFFGETTLNGDFEMGLWAWIATPEPDLVPLFSSGGIPPEGQNYYRYENEEVSSLLEEYQRTVDEGQQGELVQQATDLMAEDVPLIPIYQRPEVLTFSDGLQGPDANPTLAGAFWNIEEWELAQ</sequence>
<dbReference type="CDD" id="cd08513">
    <property type="entry name" value="PBP2_thermophilic_Hb8_like"/>
    <property type="match status" value="1"/>
</dbReference>
<dbReference type="AlphaFoldDB" id="A0A6G8PYX9"/>
<dbReference type="GO" id="GO:0042597">
    <property type="term" value="C:periplasmic space"/>
    <property type="evidence" value="ECO:0007669"/>
    <property type="project" value="UniProtKB-ARBA"/>
</dbReference>